<organism evidence="1 2">
    <name type="scientific">Clostridium ljungdahlii</name>
    <dbReference type="NCBI Taxonomy" id="1538"/>
    <lineage>
        <taxon>Bacteria</taxon>
        <taxon>Bacillati</taxon>
        <taxon>Bacillota</taxon>
        <taxon>Clostridia</taxon>
        <taxon>Eubacteriales</taxon>
        <taxon>Clostridiaceae</taxon>
        <taxon>Clostridium</taxon>
    </lineage>
</organism>
<dbReference type="Proteomes" id="UP000077407">
    <property type="component" value="Unassembled WGS sequence"/>
</dbReference>
<protein>
    <recommendedName>
        <fullName evidence="3">Phage protein</fullName>
    </recommendedName>
</protein>
<proteinExistence type="predicted"/>
<dbReference type="PATRIC" id="fig|1538.10.peg.1306"/>
<reference evidence="1 2" key="1">
    <citation type="journal article" date="2015" name="Biotechnol. Bioeng.">
        <title>Genome sequence and phenotypic characterization of Caulobacter segnis.</title>
        <authorList>
            <person name="Patel S."/>
            <person name="Fletcher B."/>
            <person name="Scott D.C."/>
            <person name="Ely B."/>
        </authorList>
    </citation>
    <scope>NUCLEOTIDE SEQUENCE [LARGE SCALE GENOMIC DNA]</scope>
    <source>
        <strain evidence="1 2">ERI-2</strain>
    </source>
</reference>
<evidence type="ECO:0008006" key="3">
    <source>
        <dbReference type="Google" id="ProtNLM"/>
    </source>
</evidence>
<dbReference type="EMBL" id="LITT01000007">
    <property type="protein sequence ID" value="OAA91241.1"/>
    <property type="molecule type" value="Genomic_DNA"/>
</dbReference>
<gene>
    <name evidence="1" type="ORF">WY13_00806</name>
</gene>
<evidence type="ECO:0000313" key="1">
    <source>
        <dbReference type="EMBL" id="OAA91241.1"/>
    </source>
</evidence>
<accession>A0A170NKK6</accession>
<name>A0A170NKK6_9CLOT</name>
<comment type="caution">
    <text evidence="1">The sequence shown here is derived from an EMBL/GenBank/DDBJ whole genome shotgun (WGS) entry which is preliminary data.</text>
</comment>
<evidence type="ECO:0000313" key="2">
    <source>
        <dbReference type="Proteomes" id="UP000077407"/>
    </source>
</evidence>
<dbReference type="RefSeq" id="WP_063554400.1">
    <property type="nucleotide sequence ID" value="NZ_LITT01000007.1"/>
</dbReference>
<sequence length="95" mass="11077">MLPEVIKIGGIEYRVKLVDACDEDNLNIDGKILFPNQEIRVKKGLEKQYGENILLHEIIHGIFEFCGWDQDEENVTRLSNALYQVLKDNNVFKER</sequence>
<dbReference type="AlphaFoldDB" id="A0A170NKK6"/>